<dbReference type="AlphaFoldDB" id="A0A4S8L1G9"/>
<dbReference type="OrthoDB" id="2668963at2759"/>
<dbReference type="EMBL" id="ML179752">
    <property type="protein sequence ID" value="THU82180.1"/>
    <property type="molecule type" value="Genomic_DNA"/>
</dbReference>
<dbReference type="Proteomes" id="UP000297245">
    <property type="component" value="Unassembled WGS sequence"/>
</dbReference>
<keyword evidence="2" id="KW-1185">Reference proteome</keyword>
<protein>
    <recommendedName>
        <fullName evidence="3">HTH CENPB-type domain-containing protein</fullName>
    </recommendedName>
</protein>
<proteinExistence type="predicted"/>
<evidence type="ECO:0000313" key="1">
    <source>
        <dbReference type="EMBL" id="THU82180.1"/>
    </source>
</evidence>
<evidence type="ECO:0008006" key="3">
    <source>
        <dbReference type="Google" id="ProtNLM"/>
    </source>
</evidence>
<feature type="non-terminal residue" evidence="1">
    <location>
        <position position="71"/>
    </location>
</feature>
<organism evidence="1 2">
    <name type="scientific">Dendrothele bispora (strain CBS 962.96)</name>
    <dbReference type="NCBI Taxonomy" id="1314807"/>
    <lineage>
        <taxon>Eukaryota</taxon>
        <taxon>Fungi</taxon>
        <taxon>Dikarya</taxon>
        <taxon>Basidiomycota</taxon>
        <taxon>Agaricomycotina</taxon>
        <taxon>Agaricomycetes</taxon>
        <taxon>Agaricomycetidae</taxon>
        <taxon>Agaricales</taxon>
        <taxon>Agaricales incertae sedis</taxon>
        <taxon>Dendrothele</taxon>
    </lineage>
</organism>
<name>A0A4S8L1G9_DENBC</name>
<feature type="non-terminal residue" evidence="1">
    <location>
        <position position="1"/>
    </location>
</feature>
<evidence type="ECO:0000313" key="2">
    <source>
        <dbReference type="Proteomes" id="UP000297245"/>
    </source>
</evidence>
<reference evidence="1 2" key="1">
    <citation type="journal article" date="2019" name="Nat. Ecol. Evol.">
        <title>Megaphylogeny resolves global patterns of mushroom evolution.</title>
        <authorList>
            <person name="Varga T."/>
            <person name="Krizsan K."/>
            <person name="Foldi C."/>
            <person name="Dima B."/>
            <person name="Sanchez-Garcia M."/>
            <person name="Sanchez-Ramirez S."/>
            <person name="Szollosi G.J."/>
            <person name="Szarkandi J.G."/>
            <person name="Papp V."/>
            <person name="Albert L."/>
            <person name="Andreopoulos W."/>
            <person name="Angelini C."/>
            <person name="Antonin V."/>
            <person name="Barry K.W."/>
            <person name="Bougher N.L."/>
            <person name="Buchanan P."/>
            <person name="Buyck B."/>
            <person name="Bense V."/>
            <person name="Catcheside P."/>
            <person name="Chovatia M."/>
            <person name="Cooper J."/>
            <person name="Damon W."/>
            <person name="Desjardin D."/>
            <person name="Finy P."/>
            <person name="Geml J."/>
            <person name="Haridas S."/>
            <person name="Hughes K."/>
            <person name="Justo A."/>
            <person name="Karasinski D."/>
            <person name="Kautmanova I."/>
            <person name="Kiss B."/>
            <person name="Kocsube S."/>
            <person name="Kotiranta H."/>
            <person name="LaButti K.M."/>
            <person name="Lechner B.E."/>
            <person name="Liimatainen K."/>
            <person name="Lipzen A."/>
            <person name="Lukacs Z."/>
            <person name="Mihaltcheva S."/>
            <person name="Morgado L.N."/>
            <person name="Niskanen T."/>
            <person name="Noordeloos M.E."/>
            <person name="Ohm R.A."/>
            <person name="Ortiz-Santana B."/>
            <person name="Ovrebo C."/>
            <person name="Racz N."/>
            <person name="Riley R."/>
            <person name="Savchenko A."/>
            <person name="Shiryaev A."/>
            <person name="Soop K."/>
            <person name="Spirin V."/>
            <person name="Szebenyi C."/>
            <person name="Tomsovsky M."/>
            <person name="Tulloss R.E."/>
            <person name="Uehling J."/>
            <person name="Grigoriev I.V."/>
            <person name="Vagvolgyi C."/>
            <person name="Papp T."/>
            <person name="Martin F.M."/>
            <person name="Miettinen O."/>
            <person name="Hibbett D.S."/>
            <person name="Nagy L.G."/>
        </authorList>
    </citation>
    <scope>NUCLEOTIDE SEQUENCE [LARGE SCALE GENOMIC DNA]</scope>
    <source>
        <strain evidence="1 2">CBS 962.96</strain>
    </source>
</reference>
<sequence>IVIGYALEVAARGFPLTHQRLKEAVNKICCARLGDAFPAMGVGKQWTNCFVEKYSDCLKMFWSSKLDSKRG</sequence>
<gene>
    <name evidence="1" type="ORF">K435DRAFT_589186</name>
</gene>
<accession>A0A4S8L1G9</accession>